<evidence type="ECO:0000256" key="1">
    <source>
        <dbReference type="SAM" id="MobiDB-lite"/>
    </source>
</evidence>
<accession>A0ABP0PWM8</accession>
<dbReference type="EMBL" id="CAXAMM010038573">
    <property type="protein sequence ID" value="CAK9079100.1"/>
    <property type="molecule type" value="Genomic_DNA"/>
</dbReference>
<evidence type="ECO:0000313" key="3">
    <source>
        <dbReference type="Proteomes" id="UP001642464"/>
    </source>
</evidence>
<dbReference type="InterPro" id="IPR036869">
    <property type="entry name" value="J_dom_sf"/>
</dbReference>
<comment type="caution">
    <text evidence="2">The sequence shown here is derived from an EMBL/GenBank/DDBJ whole genome shotgun (WGS) entry which is preliminary data.</text>
</comment>
<feature type="region of interest" description="Disordered" evidence="1">
    <location>
        <begin position="85"/>
        <end position="107"/>
    </location>
</feature>
<dbReference type="Gene3D" id="1.10.287.110">
    <property type="entry name" value="DnaJ domain"/>
    <property type="match status" value="1"/>
</dbReference>
<feature type="region of interest" description="Disordered" evidence="1">
    <location>
        <begin position="223"/>
        <end position="280"/>
    </location>
</feature>
<organism evidence="2 3">
    <name type="scientific">Durusdinium trenchii</name>
    <dbReference type="NCBI Taxonomy" id="1381693"/>
    <lineage>
        <taxon>Eukaryota</taxon>
        <taxon>Sar</taxon>
        <taxon>Alveolata</taxon>
        <taxon>Dinophyceae</taxon>
        <taxon>Suessiales</taxon>
        <taxon>Symbiodiniaceae</taxon>
        <taxon>Durusdinium</taxon>
    </lineage>
</organism>
<evidence type="ECO:0000313" key="2">
    <source>
        <dbReference type="EMBL" id="CAK9079100.1"/>
    </source>
</evidence>
<keyword evidence="3" id="KW-1185">Reference proteome</keyword>
<gene>
    <name evidence="2" type="ORF">SCF082_LOCUS37758</name>
</gene>
<evidence type="ECO:0008006" key="4">
    <source>
        <dbReference type="Google" id="ProtNLM"/>
    </source>
</evidence>
<name>A0ABP0PWM8_9DINO</name>
<sequence length="349" mass="38630">MADGLRAAAHPNFLTLDAFLAGCNKSWGARDLHAVQRKLEQIGVSGVPDLLRYERSGVLNDLLAAAGQKTFSPATLAAFRAAEPRTGFPTSSTQLPKTPEGVDGYGDDSSDVDELEELLNDFFCRASAMSSRPSETRERVGFDEATLRRQVNRGLAYIDEAAKEVHTRNANLSRCLEEVQADISRISERMQAARRERQRGRAATSAVASRMFAERPQTFAAPSNVSRKYVDETPRRPKVATKAAKAPEKQSSRGFTPPCPRAAKEGFSFGGQGWHSLRPQPLVDPQQSLQESVRAQLASLKYESKANQKAAVKRLLVKWHPDRNLERAETATSIFQFIQQEKDKMFGPL</sequence>
<proteinExistence type="predicted"/>
<reference evidence="2 3" key="1">
    <citation type="submission" date="2024-02" db="EMBL/GenBank/DDBJ databases">
        <authorList>
            <person name="Chen Y."/>
            <person name="Shah S."/>
            <person name="Dougan E. K."/>
            <person name="Thang M."/>
            <person name="Chan C."/>
        </authorList>
    </citation>
    <scope>NUCLEOTIDE SEQUENCE [LARGE SCALE GENOMIC DNA]</scope>
</reference>
<protein>
    <recommendedName>
        <fullName evidence="4">J domain-containing protein</fullName>
    </recommendedName>
</protein>
<dbReference type="Proteomes" id="UP001642464">
    <property type="component" value="Unassembled WGS sequence"/>
</dbReference>